<feature type="compositionally biased region" description="Low complexity" evidence="11">
    <location>
        <begin position="25"/>
        <end position="36"/>
    </location>
</feature>
<evidence type="ECO:0000256" key="11">
    <source>
        <dbReference type="SAM" id="MobiDB-lite"/>
    </source>
</evidence>
<evidence type="ECO:0000259" key="13">
    <source>
        <dbReference type="PROSITE" id="PS50011"/>
    </source>
</evidence>
<dbReference type="InterPro" id="IPR000719">
    <property type="entry name" value="Prot_kinase_dom"/>
</dbReference>
<dbReference type="InterPro" id="IPR017441">
    <property type="entry name" value="Protein_kinase_ATP_BS"/>
</dbReference>
<feature type="transmembrane region" description="Helical" evidence="12">
    <location>
        <begin position="431"/>
        <end position="450"/>
    </location>
</feature>
<dbReference type="PROSITE" id="PS50011">
    <property type="entry name" value="PROTEIN_KINASE_DOM"/>
    <property type="match status" value="1"/>
</dbReference>
<dbReference type="Proteomes" id="UP001289374">
    <property type="component" value="Unassembled WGS sequence"/>
</dbReference>
<evidence type="ECO:0000256" key="12">
    <source>
        <dbReference type="SAM" id="Phobius"/>
    </source>
</evidence>
<proteinExistence type="predicted"/>
<evidence type="ECO:0000256" key="6">
    <source>
        <dbReference type="ARBA" id="ARBA00022777"/>
    </source>
</evidence>
<keyword evidence="8 12" id="KW-0472">Membrane</keyword>
<evidence type="ECO:0000256" key="10">
    <source>
        <dbReference type="PROSITE-ProRule" id="PRU10141"/>
    </source>
</evidence>
<evidence type="ECO:0000256" key="7">
    <source>
        <dbReference type="ARBA" id="ARBA00022840"/>
    </source>
</evidence>
<evidence type="ECO:0000256" key="8">
    <source>
        <dbReference type="ARBA" id="ARBA00023136"/>
    </source>
</evidence>
<name>A0AAE1WG38_9LAMI</name>
<keyword evidence="15" id="KW-1185">Reference proteome</keyword>
<dbReference type="PANTHER" id="PTHR47985:SF4">
    <property type="entry name" value="SERINE_THREONINE-PROTEIN KINASE PBL27"/>
    <property type="match status" value="1"/>
</dbReference>
<keyword evidence="9" id="KW-0449">Lipoprotein</keyword>
<comment type="caution">
    <text evidence="14">The sequence shown here is derived from an EMBL/GenBank/DDBJ whole genome shotgun (WGS) entry which is preliminary data.</text>
</comment>
<feature type="region of interest" description="Disordered" evidence="11">
    <location>
        <begin position="334"/>
        <end position="370"/>
    </location>
</feature>
<dbReference type="SUPFAM" id="SSF56112">
    <property type="entry name" value="Protein kinase-like (PK-like)"/>
    <property type="match status" value="1"/>
</dbReference>
<keyword evidence="12" id="KW-1133">Transmembrane helix</keyword>
<dbReference type="GO" id="GO:0005524">
    <property type="term" value="F:ATP binding"/>
    <property type="evidence" value="ECO:0007669"/>
    <property type="project" value="UniProtKB-UniRule"/>
</dbReference>
<keyword evidence="2" id="KW-1003">Cell membrane</keyword>
<evidence type="ECO:0000313" key="14">
    <source>
        <dbReference type="EMBL" id="KAK4392844.1"/>
    </source>
</evidence>
<evidence type="ECO:0000256" key="3">
    <source>
        <dbReference type="ARBA" id="ARBA00022527"/>
    </source>
</evidence>
<dbReference type="Gene3D" id="1.10.510.10">
    <property type="entry name" value="Transferase(Phosphotransferase) domain 1"/>
    <property type="match status" value="1"/>
</dbReference>
<protein>
    <submittedName>
        <fullName evidence="14">Serine/threonine-protein kinase PBL27</fullName>
    </submittedName>
</protein>
<dbReference type="PROSITE" id="PS00107">
    <property type="entry name" value="PROTEIN_KINASE_ATP"/>
    <property type="match status" value="1"/>
</dbReference>
<comment type="subcellular location">
    <subcellularLocation>
        <location evidence="1">Cell membrane</location>
        <topology evidence="1">Lipid-anchor</topology>
    </subcellularLocation>
</comment>
<feature type="compositionally biased region" description="Basic and acidic residues" evidence="11">
    <location>
        <begin position="10"/>
        <end position="24"/>
    </location>
</feature>
<dbReference type="InterPro" id="IPR008271">
    <property type="entry name" value="Ser/Thr_kinase_AS"/>
</dbReference>
<evidence type="ECO:0000256" key="4">
    <source>
        <dbReference type="ARBA" id="ARBA00022679"/>
    </source>
</evidence>
<organism evidence="14 15">
    <name type="scientific">Sesamum angolense</name>
    <dbReference type="NCBI Taxonomy" id="2727404"/>
    <lineage>
        <taxon>Eukaryota</taxon>
        <taxon>Viridiplantae</taxon>
        <taxon>Streptophyta</taxon>
        <taxon>Embryophyta</taxon>
        <taxon>Tracheophyta</taxon>
        <taxon>Spermatophyta</taxon>
        <taxon>Magnoliopsida</taxon>
        <taxon>eudicotyledons</taxon>
        <taxon>Gunneridae</taxon>
        <taxon>Pentapetalae</taxon>
        <taxon>asterids</taxon>
        <taxon>lamiids</taxon>
        <taxon>Lamiales</taxon>
        <taxon>Pedaliaceae</taxon>
        <taxon>Sesamum</taxon>
    </lineage>
</organism>
<keyword evidence="6 14" id="KW-0418">Kinase</keyword>
<evidence type="ECO:0000256" key="2">
    <source>
        <dbReference type="ARBA" id="ARBA00022475"/>
    </source>
</evidence>
<dbReference type="SMART" id="SM00220">
    <property type="entry name" value="S_TKc"/>
    <property type="match status" value="1"/>
</dbReference>
<sequence>MGLGRWFSRKLKELQSRKEREGEGTSRSATSSPSRSSGHHQPRQFTFRELSAATKSFRQQFLIGAGGFGSVYKGRSVKNGQLIAVKQLNRRGLQGQPEFLVEILMLSLLQHPNIIRMFGYCDDGVHRLIVYEYMPMGSLEDHLHAGIARGLNYLHNEAIPPVIYGDMKPSNVLLGDGFLPKLSDFGLSKFADGENWNVVSCAASSTSYALSVTGTAGYVAPECTSGTLTVKSDIYSFGVLLLELLTGREAMELDANQREESIVEWARKKLRIRTILDIADPLLHENFTLPILSKALSLAFSCVQDDPDSRPSTASVLQSLESLASEPVGGATLWRSLTRTPDRGSDTSSGGGGARDQLSNPPNTTTSGRRQRFPSLHFSFTLQIKMYTVPPHRSDPSANASDELMIYQTWKGSNKFFLQGRFIFGPDVRSLALTIFLIVAPVAVFCVFVARKLMDDFTDHWGTSIMVIAIVFTFYDLVLLLLTSGRDPGIIPRNAHPPEPEGYDGSVEGAQTPQLRLPRIKEVEVNGITVKIKYCDTCMLYRLPVALTVQYAITVLNGLTIIAPGTVWSGEFQESGGTTEIASFFVALWHPKPCELCIKLTSSSCGFKLLAE</sequence>
<reference evidence="14" key="1">
    <citation type="submission" date="2020-06" db="EMBL/GenBank/DDBJ databases">
        <authorList>
            <person name="Li T."/>
            <person name="Hu X."/>
            <person name="Zhang T."/>
            <person name="Song X."/>
            <person name="Zhang H."/>
            <person name="Dai N."/>
            <person name="Sheng W."/>
            <person name="Hou X."/>
            <person name="Wei L."/>
        </authorList>
    </citation>
    <scope>NUCLEOTIDE SEQUENCE</scope>
    <source>
        <strain evidence="14">K16</strain>
        <tissue evidence="14">Leaf</tissue>
    </source>
</reference>
<keyword evidence="4" id="KW-0808">Transferase</keyword>
<keyword evidence="7 10" id="KW-0067">ATP-binding</keyword>
<evidence type="ECO:0000256" key="1">
    <source>
        <dbReference type="ARBA" id="ARBA00004193"/>
    </source>
</evidence>
<keyword evidence="12" id="KW-0812">Transmembrane</keyword>
<feature type="region of interest" description="Disordered" evidence="11">
    <location>
        <begin position="1"/>
        <end position="43"/>
    </location>
</feature>
<keyword evidence="3" id="KW-0723">Serine/threonine-protein kinase</keyword>
<reference evidence="14" key="2">
    <citation type="journal article" date="2024" name="Plant">
        <title>Genomic evolution and insights into agronomic trait innovations of Sesamum species.</title>
        <authorList>
            <person name="Miao H."/>
            <person name="Wang L."/>
            <person name="Qu L."/>
            <person name="Liu H."/>
            <person name="Sun Y."/>
            <person name="Le M."/>
            <person name="Wang Q."/>
            <person name="Wei S."/>
            <person name="Zheng Y."/>
            <person name="Lin W."/>
            <person name="Duan Y."/>
            <person name="Cao H."/>
            <person name="Xiong S."/>
            <person name="Wang X."/>
            <person name="Wei L."/>
            <person name="Li C."/>
            <person name="Ma Q."/>
            <person name="Ju M."/>
            <person name="Zhao R."/>
            <person name="Li G."/>
            <person name="Mu C."/>
            <person name="Tian Q."/>
            <person name="Mei H."/>
            <person name="Zhang T."/>
            <person name="Gao T."/>
            <person name="Zhang H."/>
        </authorList>
    </citation>
    <scope>NUCLEOTIDE SEQUENCE</scope>
    <source>
        <strain evidence="14">K16</strain>
    </source>
</reference>
<dbReference type="AlphaFoldDB" id="A0AAE1WG38"/>
<dbReference type="EMBL" id="JACGWL010000010">
    <property type="protein sequence ID" value="KAK4392844.1"/>
    <property type="molecule type" value="Genomic_DNA"/>
</dbReference>
<feature type="binding site" evidence="10">
    <location>
        <position position="86"/>
    </location>
    <ligand>
        <name>ATP</name>
        <dbReference type="ChEBI" id="CHEBI:30616"/>
    </ligand>
</feature>
<evidence type="ECO:0000313" key="15">
    <source>
        <dbReference type="Proteomes" id="UP001289374"/>
    </source>
</evidence>
<dbReference type="Pfam" id="PF00069">
    <property type="entry name" value="Pkinase"/>
    <property type="match status" value="1"/>
</dbReference>
<dbReference type="Gene3D" id="3.30.200.20">
    <property type="entry name" value="Phosphorylase Kinase, domain 1"/>
    <property type="match status" value="1"/>
</dbReference>
<evidence type="ECO:0000256" key="5">
    <source>
        <dbReference type="ARBA" id="ARBA00022741"/>
    </source>
</evidence>
<gene>
    <name evidence="14" type="ORF">Sango_1755200</name>
</gene>
<dbReference type="GO" id="GO:0005886">
    <property type="term" value="C:plasma membrane"/>
    <property type="evidence" value="ECO:0007669"/>
    <property type="project" value="UniProtKB-SubCell"/>
</dbReference>
<feature type="compositionally biased region" description="Polar residues" evidence="11">
    <location>
        <begin position="357"/>
        <end position="368"/>
    </location>
</feature>
<dbReference type="InterPro" id="IPR011009">
    <property type="entry name" value="Kinase-like_dom_sf"/>
</dbReference>
<dbReference type="GO" id="GO:0004674">
    <property type="term" value="F:protein serine/threonine kinase activity"/>
    <property type="evidence" value="ECO:0007669"/>
    <property type="project" value="UniProtKB-KW"/>
</dbReference>
<dbReference type="PROSITE" id="PS00108">
    <property type="entry name" value="PROTEIN_KINASE_ST"/>
    <property type="match status" value="1"/>
</dbReference>
<evidence type="ECO:0000256" key="9">
    <source>
        <dbReference type="ARBA" id="ARBA00023288"/>
    </source>
</evidence>
<feature type="transmembrane region" description="Helical" evidence="12">
    <location>
        <begin position="462"/>
        <end position="483"/>
    </location>
</feature>
<accession>A0AAE1WG38</accession>
<dbReference type="FunFam" id="3.30.200.20:FF:000178">
    <property type="entry name" value="serine/threonine-protein kinase PBS1-like"/>
    <property type="match status" value="1"/>
</dbReference>
<feature type="domain" description="Protein kinase" evidence="13">
    <location>
        <begin position="57"/>
        <end position="323"/>
    </location>
</feature>
<keyword evidence="5 10" id="KW-0547">Nucleotide-binding</keyword>
<dbReference type="PANTHER" id="PTHR47985">
    <property type="entry name" value="OS07G0668900 PROTEIN"/>
    <property type="match status" value="1"/>
</dbReference>